<name>A0A9Q1ESJ9_SYNKA</name>
<evidence type="ECO:0000313" key="3">
    <source>
        <dbReference type="Proteomes" id="UP001152622"/>
    </source>
</evidence>
<dbReference type="EMBL" id="JAINUF010000013">
    <property type="protein sequence ID" value="KAJ8344144.1"/>
    <property type="molecule type" value="Genomic_DNA"/>
</dbReference>
<sequence length="96" mass="10134">MLYPAAGTLFSASTAACIFVKNLVRPARRTNRHLDVKFTERKQRTRSSPSLPEVNGARSSGRGLRVNAAAAAVAARPGPASNSLRIREGGAVVSLC</sequence>
<gene>
    <name evidence="2" type="ORF">SKAU_G00314730</name>
</gene>
<reference evidence="2" key="1">
    <citation type="journal article" date="2023" name="Science">
        <title>Genome structures resolve the early diversification of teleost fishes.</title>
        <authorList>
            <person name="Parey E."/>
            <person name="Louis A."/>
            <person name="Montfort J."/>
            <person name="Bouchez O."/>
            <person name="Roques C."/>
            <person name="Iampietro C."/>
            <person name="Lluch J."/>
            <person name="Castinel A."/>
            <person name="Donnadieu C."/>
            <person name="Desvignes T."/>
            <person name="Floi Bucao C."/>
            <person name="Jouanno E."/>
            <person name="Wen M."/>
            <person name="Mejri S."/>
            <person name="Dirks R."/>
            <person name="Jansen H."/>
            <person name="Henkel C."/>
            <person name="Chen W.J."/>
            <person name="Zahm M."/>
            <person name="Cabau C."/>
            <person name="Klopp C."/>
            <person name="Thompson A.W."/>
            <person name="Robinson-Rechavi M."/>
            <person name="Braasch I."/>
            <person name="Lecointre G."/>
            <person name="Bobe J."/>
            <person name="Postlethwait J.H."/>
            <person name="Berthelot C."/>
            <person name="Roest Crollius H."/>
            <person name="Guiguen Y."/>
        </authorList>
    </citation>
    <scope>NUCLEOTIDE SEQUENCE</scope>
    <source>
        <strain evidence="2">WJC10195</strain>
    </source>
</reference>
<comment type="caution">
    <text evidence="2">The sequence shown here is derived from an EMBL/GenBank/DDBJ whole genome shotgun (WGS) entry which is preliminary data.</text>
</comment>
<dbReference type="AlphaFoldDB" id="A0A9Q1ESJ9"/>
<dbReference type="Proteomes" id="UP001152622">
    <property type="component" value="Chromosome 13"/>
</dbReference>
<evidence type="ECO:0000256" key="1">
    <source>
        <dbReference type="SAM" id="MobiDB-lite"/>
    </source>
</evidence>
<keyword evidence="3" id="KW-1185">Reference proteome</keyword>
<protein>
    <submittedName>
        <fullName evidence="2">Uncharacterized protein</fullName>
    </submittedName>
</protein>
<feature type="region of interest" description="Disordered" evidence="1">
    <location>
        <begin position="40"/>
        <end position="60"/>
    </location>
</feature>
<evidence type="ECO:0000313" key="2">
    <source>
        <dbReference type="EMBL" id="KAJ8344144.1"/>
    </source>
</evidence>
<proteinExistence type="predicted"/>
<accession>A0A9Q1ESJ9</accession>
<organism evidence="2 3">
    <name type="scientific">Synaphobranchus kaupii</name>
    <name type="common">Kaup's arrowtooth eel</name>
    <dbReference type="NCBI Taxonomy" id="118154"/>
    <lineage>
        <taxon>Eukaryota</taxon>
        <taxon>Metazoa</taxon>
        <taxon>Chordata</taxon>
        <taxon>Craniata</taxon>
        <taxon>Vertebrata</taxon>
        <taxon>Euteleostomi</taxon>
        <taxon>Actinopterygii</taxon>
        <taxon>Neopterygii</taxon>
        <taxon>Teleostei</taxon>
        <taxon>Anguilliformes</taxon>
        <taxon>Synaphobranchidae</taxon>
        <taxon>Synaphobranchus</taxon>
    </lineage>
</organism>